<gene>
    <name evidence="4" type="ORF">TOLI1172_LOCUS8508</name>
</gene>
<dbReference type="PANTHER" id="PTHR21109">
    <property type="entry name" value="MITOCHONDRIAL 28S RIBOSOMAL PROTEIN S21"/>
    <property type="match status" value="1"/>
</dbReference>
<dbReference type="NCBIfam" id="TIGR00030">
    <property type="entry name" value="S21p"/>
    <property type="match status" value="1"/>
</dbReference>
<dbReference type="InterPro" id="IPR001911">
    <property type="entry name" value="Ribosomal_bS21"/>
</dbReference>
<dbReference type="GO" id="GO:0003735">
    <property type="term" value="F:structural constituent of ribosome"/>
    <property type="evidence" value="ECO:0007669"/>
    <property type="project" value="InterPro"/>
</dbReference>
<sequence>MDLGFIGVGGVVAKSTLSVLYGTPVASRFQSTCAVPKSSGNGLSMVTIHVNDNEPVESAIRRFKRAVMASGHIMEVRNRRYYEPPSLKKQKINASHKRRKEINKLLRGIEQ</sequence>
<organism evidence="4">
    <name type="scientific">Timspurckia oligopyrenoides</name>
    <dbReference type="NCBI Taxonomy" id="708627"/>
    <lineage>
        <taxon>Eukaryota</taxon>
        <taxon>Rhodophyta</taxon>
        <taxon>Bangiophyceae</taxon>
        <taxon>Porphyridiales</taxon>
        <taxon>Porphyridiaceae</taxon>
        <taxon>Timspurckia</taxon>
    </lineage>
</organism>
<evidence type="ECO:0000256" key="1">
    <source>
        <dbReference type="ARBA" id="ARBA00006640"/>
    </source>
</evidence>
<dbReference type="PANTHER" id="PTHR21109:SF0">
    <property type="entry name" value="SMALL RIBOSOMAL SUBUNIT PROTEIN BS21M"/>
    <property type="match status" value="1"/>
</dbReference>
<name>A0A7S0ZK22_9RHOD</name>
<protein>
    <recommendedName>
        <fullName evidence="5">30S ribosomal protein S21</fullName>
    </recommendedName>
</protein>
<dbReference type="Gene3D" id="1.20.5.1150">
    <property type="entry name" value="Ribosomal protein S8"/>
    <property type="match status" value="1"/>
</dbReference>
<evidence type="ECO:0000313" key="4">
    <source>
        <dbReference type="EMBL" id="CAD8824109.1"/>
    </source>
</evidence>
<evidence type="ECO:0000256" key="3">
    <source>
        <dbReference type="ARBA" id="ARBA00023274"/>
    </source>
</evidence>
<dbReference type="GO" id="GO:1990904">
    <property type="term" value="C:ribonucleoprotein complex"/>
    <property type="evidence" value="ECO:0007669"/>
    <property type="project" value="UniProtKB-KW"/>
</dbReference>
<reference evidence="4" key="1">
    <citation type="submission" date="2021-01" db="EMBL/GenBank/DDBJ databases">
        <authorList>
            <person name="Corre E."/>
            <person name="Pelletier E."/>
            <person name="Niang G."/>
            <person name="Scheremetjew M."/>
            <person name="Finn R."/>
            <person name="Kale V."/>
            <person name="Holt S."/>
            <person name="Cochrane G."/>
            <person name="Meng A."/>
            <person name="Brown T."/>
            <person name="Cohen L."/>
        </authorList>
    </citation>
    <scope>NUCLEOTIDE SEQUENCE</scope>
    <source>
        <strain evidence="4">CCMP3278</strain>
    </source>
</reference>
<dbReference type="Pfam" id="PF01165">
    <property type="entry name" value="Ribosomal_S21"/>
    <property type="match status" value="1"/>
</dbReference>
<keyword evidence="2" id="KW-0689">Ribosomal protein</keyword>
<dbReference type="GO" id="GO:0005840">
    <property type="term" value="C:ribosome"/>
    <property type="evidence" value="ECO:0007669"/>
    <property type="project" value="UniProtKB-KW"/>
</dbReference>
<keyword evidence="3" id="KW-0687">Ribonucleoprotein</keyword>
<dbReference type="InterPro" id="IPR038380">
    <property type="entry name" value="Ribosomal_bS21_sf"/>
</dbReference>
<evidence type="ECO:0000256" key="2">
    <source>
        <dbReference type="ARBA" id="ARBA00022980"/>
    </source>
</evidence>
<evidence type="ECO:0008006" key="5">
    <source>
        <dbReference type="Google" id="ProtNLM"/>
    </source>
</evidence>
<dbReference type="GO" id="GO:0006412">
    <property type="term" value="P:translation"/>
    <property type="evidence" value="ECO:0007669"/>
    <property type="project" value="InterPro"/>
</dbReference>
<proteinExistence type="inferred from homology"/>
<dbReference type="AlphaFoldDB" id="A0A7S0ZK22"/>
<dbReference type="PRINTS" id="PR00976">
    <property type="entry name" value="RIBOSOMALS21"/>
</dbReference>
<dbReference type="HAMAP" id="MF_00358">
    <property type="entry name" value="Ribosomal_bS21"/>
    <property type="match status" value="1"/>
</dbReference>
<accession>A0A7S0ZK22</accession>
<dbReference type="EMBL" id="HBFP01011763">
    <property type="protein sequence ID" value="CAD8824109.1"/>
    <property type="molecule type" value="Transcribed_RNA"/>
</dbReference>
<comment type="similarity">
    <text evidence="1">Belongs to the bacterial ribosomal protein bS21 family.</text>
</comment>